<dbReference type="Proteomes" id="UP000504612">
    <property type="component" value="Unplaced"/>
</dbReference>
<dbReference type="PANTHER" id="PTHR24300:SF134">
    <property type="entry name" value="CYTOCHROME P450, FAMILY 2, SUBFAMILY AB, POLYPEPTIDE 2-RELATED"/>
    <property type="match status" value="1"/>
</dbReference>
<accession>A0A6J1VRG5</accession>
<sequence>MWLGPYLVVVLSGFKAVKEEMTRFSEEFSDRPNDPFLTALGKGMGIILSNGHTWKQQRHIGITSLRKLGLGKKSIEHRIEDVAQTLIDNFRQTNGQPFDPSFLLLNAVSNVICALSFGHQFASEDEHFQKLIQALRTIVDFLVGFFHMVYGLFPTIMNYLPGPHKKALASTAWILSFAKQEIQKHKESSSLHEPQDFIDYYLLEMEKSKNDPNSTYNEENLAQCIYDFFGAGTDTSFVSMKWALILLAKHPDIQEKVTKEIEDVFGFSRSISYQDKKKLPYTNAVIHEMQRAKYALLFGVPRQSTKDVKMRGYHIPKGTFIVPDLRSVLLDPEQWETPEKFNPNHFLDKDGKFVEREEFLAFGTGARACVGELLARIEIFIFLTSLLRAFSFQMPEGVKEFNEKPVVNLTMPPQPYKICAIPHKT</sequence>
<evidence type="ECO:0000313" key="13">
    <source>
        <dbReference type="RefSeq" id="XP_026545660.1"/>
    </source>
</evidence>
<dbReference type="GO" id="GO:0016712">
    <property type="term" value="F:oxidoreductase activity, acting on paired donors, with incorporation or reduction of molecular oxygen, reduced flavin or flavoprotein as one donor, and incorporation of one atom of oxygen"/>
    <property type="evidence" value="ECO:0007669"/>
    <property type="project" value="InterPro"/>
</dbReference>
<evidence type="ECO:0000256" key="10">
    <source>
        <dbReference type="PIRSR" id="PIRSR602401-1"/>
    </source>
</evidence>
<dbReference type="InterPro" id="IPR008069">
    <property type="entry name" value="Cyt_P450_E_grp-I_CYP2D-like"/>
</dbReference>
<dbReference type="GO" id="GO:0005506">
    <property type="term" value="F:iron ion binding"/>
    <property type="evidence" value="ECO:0007669"/>
    <property type="project" value="InterPro"/>
</dbReference>
<dbReference type="InterPro" id="IPR050182">
    <property type="entry name" value="Cytochrome_P450_fam2"/>
</dbReference>
<dbReference type="GO" id="GO:0020037">
    <property type="term" value="F:heme binding"/>
    <property type="evidence" value="ECO:0007669"/>
    <property type="project" value="InterPro"/>
</dbReference>
<dbReference type="PRINTS" id="PR00385">
    <property type="entry name" value="P450"/>
</dbReference>
<dbReference type="InterPro" id="IPR017972">
    <property type="entry name" value="Cyt_P450_CS"/>
</dbReference>
<comment type="similarity">
    <text evidence="3 11">Belongs to the cytochrome P450 family.</text>
</comment>
<dbReference type="InterPro" id="IPR002401">
    <property type="entry name" value="Cyt_P450_E_grp-I"/>
</dbReference>
<evidence type="ECO:0000256" key="4">
    <source>
        <dbReference type="ARBA" id="ARBA00022617"/>
    </source>
</evidence>
<dbReference type="GO" id="GO:0016020">
    <property type="term" value="C:membrane"/>
    <property type="evidence" value="ECO:0007669"/>
    <property type="project" value="UniProtKB-SubCell"/>
</dbReference>
<keyword evidence="12" id="KW-1185">Reference proteome</keyword>
<keyword evidence="6 11" id="KW-0560">Oxidoreductase</keyword>
<feature type="binding site" description="axial binding residue" evidence="10">
    <location>
        <position position="369"/>
    </location>
    <ligand>
        <name>heme</name>
        <dbReference type="ChEBI" id="CHEBI:30413"/>
    </ligand>
    <ligandPart>
        <name>Fe</name>
        <dbReference type="ChEBI" id="CHEBI:18248"/>
    </ligandPart>
</feature>
<dbReference type="PANTHER" id="PTHR24300">
    <property type="entry name" value="CYTOCHROME P450 508A4-RELATED"/>
    <property type="match status" value="1"/>
</dbReference>
<protein>
    <submittedName>
        <fullName evidence="13">Cytochrome P450 2J2-like isoform X2</fullName>
    </submittedName>
</protein>
<evidence type="ECO:0000256" key="8">
    <source>
        <dbReference type="ARBA" id="ARBA00023033"/>
    </source>
</evidence>
<dbReference type="GeneID" id="113427383"/>
<keyword evidence="5 10" id="KW-0479">Metal-binding</keyword>
<dbReference type="Gene3D" id="1.10.630.10">
    <property type="entry name" value="Cytochrome P450"/>
    <property type="match status" value="1"/>
</dbReference>
<dbReference type="PROSITE" id="PS00086">
    <property type="entry name" value="CYTOCHROME_P450"/>
    <property type="match status" value="1"/>
</dbReference>
<evidence type="ECO:0000256" key="5">
    <source>
        <dbReference type="ARBA" id="ARBA00022723"/>
    </source>
</evidence>
<comment type="cofactor">
    <cofactor evidence="1 10">
        <name>heme</name>
        <dbReference type="ChEBI" id="CHEBI:30413"/>
    </cofactor>
</comment>
<evidence type="ECO:0000256" key="1">
    <source>
        <dbReference type="ARBA" id="ARBA00001971"/>
    </source>
</evidence>
<proteinExistence type="inferred from homology"/>
<keyword evidence="9" id="KW-0472">Membrane</keyword>
<evidence type="ECO:0000256" key="7">
    <source>
        <dbReference type="ARBA" id="ARBA00023004"/>
    </source>
</evidence>
<evidence type="ECO:0000256" key="11">
    <source>
        <dbReference type="RuleBase" id="RU000461"/>
    </source>
</evidence>
<evidence type="ECO:0000256" key="9">
    <source>
        <dbReference type="ARBA" id="ARBA00023136"/>
    </source>
</evidence>
<gene>
    <name evidence="13" type="primary">LOC113427383</name>
</gene>
<dbReference type="GO" id="GO:0006082">
    <property type="term" value="P:organic acid metabolic process"/>
    <property type="evidence" value="ECO:0007669"/>
    <property type="project" value="TreeGrafter"/>
</dbReference>
<keyword evidence="8 11" id="KW-0503">Monooxygenase</keyword>
<dbReference type="InterPro" id="IPR001128">
    <property type="entry name" value="Cyt_P450"/>
</dbReference>
<comment type="subcellular location">
    <subcellularLocation>
        <location evidence="2">Membrane</location>
    </subcellularLocation>
</comment>
<dbReference type="GO" id="GO:0006805">
    <property type="term" value="P:xenobiotic metabolic process"/>
    <property type="evidence" value="ECO:0007669"/>
    <property type="project" value="TreeGrafter"/>
</dbReference>
<dbReference type="PRINTS" id="PR00463">
    <property type="entry name" value="EP450I"/>
</dbReference>
<dbReference type="Pfam" id="PF00067">
    <property type="entry name" value="p450"/>
    <property type="match status" value="1"/>
</dbReference>
<dbReference type="SUPFAM" id="SSF48264">
    <property type="entry name" value="Cytochrome P450"/>
    <property type="match status" value="1"/>
</dbReference>
<dbReference type="PRINTS" id="PR01686">
    <property type="entry name" value="EP450ICYP2D"/>
</dbReference>
<dbReference type="FunFam" id="1.10.630.10:FF:000004">
    <property type="entry name" value="cytochrome P450 2D15 isoform X1"/>
    <property type="match status" value="1"/>
</dbReference>
<evidence type="ECO:0000313" key="12">
    <source>
        <dbReference type="Proteomes" id="UP000504612"/>
    </source>
</evidence>
<dbReference type="AlphaFoldDB" id="A0A6J1VRG5"/>
<dbReference type="GO" id="GO:0005737">
    <property type="term" value="C:cytoplasm"/>
    <property type="evidence" value="ECO:0007669"/>
    <property type="project" value="TreeGrafter"/>
</dbReference>
<dbReference type="InterPro" id="IPR036396">
    <property type="entry name" value="Cyt_P450_sf"/>
</dbReference>
<reference evidence="13" key="1">
    <citation type="submission" date="2025-08" db="UniProtKB">
        <authorList>
            <consortium name="RefSeq"/>
        </authorList>
    </citation>
    <scope>IDENTIFICATION</scope>
</reference>
<keyword evidence="4 10" id="KW-0349">Heme</keyword>
<keyword evidence="7 10" id="KW-0408">Iron</keyword>
<name>A0A6J1VRG5_9SAUR</name>
<evidence type="ECO:0000256" key="3">
    <source>
        <dbReference type="ARBA" id="ARBA00010617"/>
    </source>
</evidence>
<organism evidence="12 13">
    <name type="scientific">Notechis scutatus</name>
    <name type="common">mainland tiger snake</name>
    <dbReference type="NCBI Taxonomy" id="8663"/>
    <lineage>
        <taxon>Eukaryota</taxon>
        <taxon>Metazoa</taxon>
        <taxon>Chordata</taxon>
        <taxon>Craniata</taxon>
        <taxon>Vertebrata</taxon>
        <taxon>Euteleostomi</taxon>
        <taxon>Lepidosauria</taxon>
        <taxon>Squamata</taxon>
        <taxon>Bifurcata</taxon>
        <taxon>Unidentata</taxon>
        <taxon>Episquamata</taxon>
        <taxon>Toxicofera</taxon>
        <taxon>Serpentes</taxon>
        <taxon>Colubroidea</taxon>
        <taxon>Elapidae</taxon>
        <taxon>Hydrophiinae</taxon>
        <taxon>Notechis</taxon>
    </lineage>
</organism>
<evidence type="ECO:0000256" key="6">
    <source>
        <dbReference type="ARBA" id="ARBA00023002"/>
    </source>
</evidence>
<evidence type="ECO:0000256" key="2">
    <source>
        <dbReference type="ARBA" id="ARBA00004370"/>
    </source>
</evidence>
<dbReference type="RefSeq" id="XP_026545660.1">
    <property type="nucleotide sequence ID" value="XM_026689875.1"/>
</dbReference>